<protein>
    <submittedName>
        <fullName evidence="1">Uncharacterized protein</fullName>
    </submittedName>
</protein>
<accession>A0A8J5LWV3</accession>
<keyword evidence="2" id="KW-1185">Reference proteome</keyword>
<proteinExistence type="predicted"/>
<evidence type="ECO:0000313" key="2">
    <source>
        <dbReference type="Proteomes" id="UP000709295"/>
    </source>
</evidence>
<reference evidence="1" key="1">
    <citation type="submission" date="2021-01" db="EMBL/GenBank/DDBJ databases">
        <title>Phytophthora aleatoria, a newly-described species from Pinus radiata is distinct from Phytophthora cactorum isolates based on comparative genomics.</title>
        <authorList>
            <person name="Mcdougal R."/>
            <person name="Panda P."/>
            <person name="Williams N."/>
            <person name="Studholme D.J."/>
        </authorList>
    </citation>
    <scope>NUCLEOTIDE SEQUENCE</scope>
    <source>
        <strain evidence="1">NZFS 4037</strain>
    </source>
</reference>
<organism evidence="1 2">
    <name type="scientific">Phytophthora aleatoria</name>
    <dbReference type="NCBI Taxonomy" id="2496075"/>
    <lineage>
        <taxon>Eukaryota</taxon>
        <taxon>Sar</taxon>
        <taxon>Stramenopiles</taxon>
        <taxon>Oomycota</taxon>
        <taxon>Peronosporomycetes</taxon>
        <taxon>Peronosporales</taxon>
        <taxon>Peronosporaceae</taxon>
        <taxon>Phytophthora</taxon>
    </lineage>
</organism>
<dbReference type="EMBL" id="JAENGY010001670">
    <property type="protein sequence ID" value="KAG6947695.1"/>
    <property type="molecule type" value="Genomic_DNA"/>
</dbReference>
<dbReference type="AlphaFoldDB" id="A0A8J5LWV3"/>
<comment type="caution">
    <text evidence="1">The sequence shown here is derived from an EMBL/GenBank/DDBJ whole genome shotgun (WGS) entry which is preliminary data.</text>
</comment>
<gene>
    <name evidence="1" type="ORF">JG688_00015423</name>
</gene>
<feature type="non-terminal residue" evidence="1">
    <location>
        <position position="1"/>
    </location>
</feature>
<name>A0A8J5LWV3_9STRA</name>
<evidence type="ECO:0000313" key="1">
    <source>
        <dbReference type="EMBL" id="KAG6947695.1"/>
    </source>
</evidence>
<sequence>TETPSHSSFFRLRGSAHMLQLKRTDNVKRKCSDAKHETKKVKAAQVKAVTAYAVRKERKRLLMEQAGDMQDKLDKLKFRLLVKQGQIEKDTKRTVAENAVLHEYIQEQHITLATTQAALTGHVQQSLGGQQPAQSVIRLGMNRQERLNTLMALKDRKLYEAERYLVARTQNFESGVKYCQEERLETIDGDNCIIRFETGPIRGASVKAAFDALLGTVLNSEMFLSQLFGSITIREDSDFENSELAQVRLVSLTSSGATVESNTAVFSKLVEGANGEYGIMAEDFVDFDELHPYRSSERVRRDTTTIVMVRALPQTNGDSPVAVVTRWTYLKIHNSTAEASQRPETELMESSVCWGDTAQKCIEEQLMNAATPNSPQPF</sequence>
<dbReference type="Proteomes" id="UP000709295">
    <property type="component" value="Unassembled WGS sequence"/>
</dbReference>